<dbReference type="PRINTS" id="PR00721">
    <property type="entry name" value="STOMATIN"/>
</dbReference>
<dbReference type="Pfam" id="PF02036">
    <property type="entry name" value="SCP2"/>
    <property type="match status" value="1"/>
</dbReference>
<evidence type="ECO:0000313" key="5">
    <source>
        <dbReference type="Proteomes" id="UP001295444"/>
    </source>
</evidence>
<evidence type="ECO:0000256" key="2">
    <source>
        <dbReference type="SAM" id="Phobius"/>
    </source>
</evidence>
<dbReference type="InterPro" id="IPR036527">
    <property type="entry name" value="SCP2_sterol-bd_dom_sf"/>
</dbReference>
<gene>
    <name evidence="4" type="ORF">PECUL_23A055983</name>
</gene>
<organism evidence="4 5">
    <name type="scientific">Pelobates cultripes</name>
    <name type="common">Western spadefoot toad</name>
    <dbReference type="NCBI Taxonomy" id="61616"/>
    <lineage>
        <taxon>Eukaryota</taxon>
        <taxon>Metazoa</taxon>
        <taxon>Chordata</taxon>
        <taxon>Craniata</taxon>
        <taxon>Vertebrata</taxon>
        <taxon>Euteleostomi</taxon>
        <taxon>Amphibia</taxon>
        <taxon>Batrachia</taxon>
        <taxon>Anura</taxon>
        <taxon>Pelobatoidea</taxon>
        <taxon>Pelobatidae</taxon>
        <taxon>Pelobates</taxon>
    </lineage>
</organism>
<evidence type="ECO:0000313" key="4">
    <source>
        <dbReference type="EMBL" id="CAH2273340.1"/>
    </source>
</evidence>
<accession>A0AAD1RK15</accession>
<dbReference type="InterPro" id="IPR001107">
    <property type="entry name" value="Band_7"/>
</dbReference>
<dbReference type="SUPFAM" id="SSF55718">
    <property type="entry name" value="SCP-like"/>
    <property type="match status" value="1"/>
</dbReference>
<dbReference type="GO" id="GO:0005886">
    <property type="term" value="C:plasma membrane"/>
    <property type="evidence" value="ECO:0007669"/>
    <property type="project" value="InterPro"/>
</dbReference>
<dbReference type="PANTHER" id="PTHR10264:SF130">
    <property type="entry name" value="STOMATIN-LIKE PROTEIN 1"/>
    <property type="match status" value="1"/>
</dbReference>
<dbReference type="Pfam" id="PF01145">
    <property type="entry name" value="Band_7"/>
    <property type="match status" value="1"/>
</dbReference>
<dbReference type="EMBL" id="OW240914">
    <property type="protein sequence ID" value="CAH2273340.1"/>
    <property type="molecule type" value="Genomic_DNA"/>
</dbReference>
<keyword evidence="5" id="KW-1185">Reference proteome</keyword>
<feature type="transmembrane region" description="Helical" evidence="2">
    <location>
        <begin position="58"/>
        <end position="87"/>
    </location>
</feature>
<dbReference type="InterPro" id="IPR001972">
    <property type="entry name" value="Stomatin_HflK_fam"/>
</dbReference>
<comment type="similarity">
    <text evidence="1">Belongs to the band 7/mec-2 family.</text>
</comment>
<sequence length="388" mass="42795">MAMQQDRDCSSESKAPFLVPVSPGFAPMGSHYKYISLPTGLDEAPPWQSQKAAPSDSWILSVAHTAISCLSCLLLLITFPVSIWCFLKVVPDYQRIVVFRLGRVRPPRGPGMVLMLPLIDQFQRVDMRTRAFKIPPSKVKSRDGAVVCLGADIQFRVCDPVLSVLSVQDLSFVIQNTAQNLLVQSLGRKYLQEIYSSRMRIGEHLKEDINEQVKQWGACVNRVDLAMEAIMQSPDSNPAGCVNTQSKTPSGGFEQLLMQVISLAKQNPEKEINPSTGLPLQQLLSRLEGNLNESLVSKVGSSFQFHLTLESGERAPYFLDLTSGLGRAGWGVIGGTPDVTLDITETDLLSLIQGKLHPLEAYNQGRLHVQGNLQTALQLQEVLQVVMQ</sequence>
<keyword evidence="2" id="KW-0812">Transmembrane</keyword>
<dbReference type="PANTHER" id="PTHR10264">
    <property type="entry name" value="BAND 7 PROTEIN-RELATED"/>
    <property type="match status" value="1"/>
</dbReference>
<feature type="domain" description="Band 7" evidence="3">
    <location>
        <begin position="85"/>
        <end position="231"/>
    </location>
</feature>
<evidence type="ECO:0000256" key="1">
    <source>
        <dbReference type="ARBA" id="ARBA00008164"/>
    </source>
</evidence>
<dbReference type="Gene3D" id="3.30.479.30">
    <property type="entry name" value="Band 7 domain"/>
    <property type="match status" value="1"/>
</dbReference>
<dbReference type="SMART" id="SM00244">
    <property type="entry name" value="PHB"/>
    <property type="match status" value="1"/>
</dbReference>
<reference evidence="4" key="1">
    <citation type="submission" date="2022-03" db="EMBL/GenBank/DDBJ databases">
        <authorList>
            <person name="Alioto T."/>
            <person name="Alioto T."/>
            <person name="Gomez Garrido J."/>
        </authorList>
    </citation>
    <scope>NUCLEOTIDE SEQUENCE</scope>
</reference>
<dbReference type="AlphaFoldDB" id="A0AAD1RK15"/>
<dbReference type="Gene3D" id="3.30.1050.10">
    <property type="entry name" value="SCP2 sterol-binding domain"/>
    <property type="match status" value="1"/>
</dbReference>
<dbReference type="SUPFAM" id="SSF117892">
    <property type="entry name" value="Band 7/SPFH domain"/>
    <property type="match status" value="1"/>
</dbReference>
<dbReference type="InterPro" id="IPR003033">
    <property type="entry name" value="SCP2_sterol-bd_dom"/>
</dbReference>
<keyword evidence="2" id="KW-1133">Transmembrane helix</keyword>
<dbReference type="Proteomes" id="UP001295444">
    <property type="component" value="Chromosome 03"/>
</dbReference>
<evidence type="ECO:0000259" key="3">
    <source>
        <dbReference type="SMART" id="SM00244"/>
    </source>
</evidence>
<dbReference type="InterPro" id="IPR036013">
    <property type="entry name" value="Band_7/SPFH_dom_sf"/>
</dbReference>
<keyword evidence="2" id="KW-0472">Membrane</keyword>
<protein>
    <submittedName>
        <fullName evidence="4">Stomatin 1 isoform X1</fullName>
    </submittedName>
</protein>
<proteinExistence type="inferred from homology"/>
<name>A0AAD1RK15_PELCU</name>
<dbReference type="InterPro" id="IPR043202">
    <property type="entry name" value="Band-7_stomatin-like"/>
</dbReference>